<feature type="domain" description="Leucine-binding protein" evidence="6">
    <location>
        <begin position="63"/>
        <end position="399"/>
    </location>
</feature>
<dbReference type="PANTHER" id="PTHR30483">
    <property type="entry name" value="LEUCINE-SPECIFIC-BINDING PROTEIN"/>
    <property type="match status" value="1"/>
</dbReference>
<evidence type="ECO:0000313" key="8">
    <source>
        <dbReference type="Proteomes" id="UP000252355"/>
    </source>
</evidence>
<keyword evidence="2" id="KW-0813">Transport</keyword>
<dbReference type="EMBL" id="QOQW01000001">
    <property type="protein sequence ID" value="RCK81696.1"/>
    <property type="molecule type" value="Genomic_DNA"/>
</dbReference>
<evidence type="ECO:0000259" key="6">
    <source>
        <dbReference type="Pfam" id="PF13458"/>
    </source>
</evidence>
<gene>
    <name evidence="7" type="ORF">OZSIB_0830</name>
</gene>
<evidence type="ECO:0000256" key="5">
    <source>
        <dbReference type="SAM" id="SignalP"/>
    </source>
</evidence>
<evidence type="ECO:0000313" key="7">
    <source>
        <dbReference type="EMBL" id="RCK81696.1"/>
    </source>
</evidence>
<dbReference type="AlphaFoldDB" id="A0A367ZUH4"/>
<proteinExistence type="inferred from homology"/>
<dbReference type="InterPro" id="IPR028081">
    <property type="entry name" value="Leu-bd"/>
</dbReference>
<organism evidence="7 8">
    <name type="scientific">Candidatus Ozemobacter sibiricus</name>
    <dbReference type="NCBI Taxonomy" id="2268124"/>
    <lineage>
        <taxon>Bacteria</taxon>
        <taxon>Candidatus Ozemobacteria</taxon>
        <taxon>Candidatus Ozemobacterales</taxon>
        <taxon>Candidatus Ozemobacteraceae</taxon>
        <taxon>Candidatus Ozemobacter</taxon>
    </lineage>
</organism>
<reference evidence="7 8" key="1">
    <citation type="submission" date="2018-05" db="EMBL/GenBank/DDBJ databases">
        <title>A metagenomic window into the 2 km-deep terrestrial subsurface aquifer revealed taxonomically and functionally diverse microbial community comprising novel uncultured bacterial lineages.</title>
        <authorList>
            <person name="Kadnikov V.V."/>
            <person name="Mardanov A.V."/>
            <person name="Beletsky A.V."/>
            <person name="Banks D."/>
            <person name="Pimenov N.V."/>
            <person name="Frank Y.A."/>
            <person name="Karnachuk O.V."/>
            <person name="Ravin N.V."/>
        </authorList>
    </citation>
    <scope>NUCLEOTIDE SEQUENCE [LARGE SCALE GENOMIC DNA]</scope>
    <source>
        <strain evidence="7">BY5</strain>
    </source>
</reference>
<comment type="similarity">
    <text evidence="1">Belongs to the leucine-binding protein family.</text>
</comment>
<dbReference type="Proteomes" id="UP000252355">
    <property type="component" value="Unassembled WGS sequence"/>
</dbReference>
<dbReference type="InterPro" id="IPR051010">
    <property type="entry name" value="BCAA_transport"/>
</dbReference>
<protein>
    <submittedName>
        <fullName evidence="7">Branched-chain amino acid ABC transporter, amino acid-binding protein</fullName>
    </submittedName>
</protein>
<dbReference type="InterPro" id="IPR000709">
    <property type="entry name" value="Leu_Ile_Val-bd"/>
</dbReference>
<dbReference type="PRINTS" id="PR00337">
    <property type="entry name" value="LEUILEVALBP"/>
</dbReference>
<feature type="chain" id="PRO_5017000302" evidence="5">
    <location>
        <begin position="25"/>
        <end position="408"/>
    </location>
</feature>
<accession>A0A367ZUH4</accession>
<feature type="signal peptide" evidence="5">
    <location>
        <begin position="1"/>
        <end position="24"/>
    </location>
</feature>
<dbReference type="Pfam" id="PF13458">
    <property type="entry name" value="Peripla_BP_6"/>
    <property type="match status" value="1"/>
</dbReference>
<evidence type="ECO:0000256" key="4">
    <source>
        <dbReference type="ARBA" id="ARBA00022970"/>
    </source>
</evidence>
<evidence type="ECO:0000256" key="1">
    <source>
        <dbReference type="ARBA" id="ARBA00010062"/>
    </source>
</evidence>
<dbReference type="InterPro" id="IPR028082">
    <property type="entry name" value="Peripla_BP_I"/>
</dbReference>
<keyword evidence="3 5" id="KW-0732">Signal</keyword>
<dbReference type="SUPFAM" id="SSF53822">
    <property type="entry name" value="Periplasmic binding protein-like I"/>
    <property type="match status" value="1"/>
</dbReference>
<dbReference type="PANTHER" id="PTHR30483:SF6">
    <property type="entry name" value="PERIPLASMIC BINDING PROTEIN OF ABC TRANSPORTER FOR NATURAL AMINO ACIDS"/>
    <property type="match status" value="1"/>
</dbReference>
<evidence type="ECO:0000256" key="3">
    <source>
        <dbReference type="ARBA" id="ARBA00022729"/>
    </source>
</evidence>
<keyword evidence="4" id="KW-0029">Amino-acid transport</keyword>
<dbReference type="GO" id="GO:0006865">
    <property type="term" value="P:amino acid transport"/>
    <property type="evidence" value="ECO:0007669"/>
    <property type="project" value="UniProtKB-KW"/>
</dbReference>
<evidence type="ECO:0000256" key="2">
    <source>
        <dbReference type="ARBA" id="ARBA00022448"/>
    </source>
</evidence>
<comment type="caution">
    <text evidence="7">The sequence shown here is derived from an EMBL/GenBank/DDBJ whole genome shotgun (WGS) entry which is preliminary data.</text>
</comment>
<sequence length="408" mass="44548">MTAVTTSLATVLALVLVVTPPATGAPPTAAGAPPVKAYHQWTAPFEYHGPGREVTEGDTNPPTIRIGILASLTGGGAIYGQAMREGADLALEEINRRGGVLGRPLELIYRDDRNDMGENGHQTVRLLFEDKVWAIIGSVHSGCTHVAARITLKAETPQLTTVSTDPTVQMIGSPWMFRCLADDRSQGRAIADLVFARHGHRRVGLFQQRNRYGKMGGKTIAQIAENRGTPLIFKNFFVTDQKDFSEQVALLRQANPDAIIIWGLYTEAAGLVRAIRAAGLKMPIYGADGLVSPEFIRLAGEAAEGTIVTYPFDDTRNDPVTKRFIETFQKKYGKPPDSFAAHAYDAVYLMARAIERGGLNKARIRDALAATREFPGVTGPISFNEYNDDPREVIFARVEGGRFQPIKD</sequence>
<dbReference type="Gene3D" id="3.40.50.2300">
    <property type="match status" value="2"/>
</dbReference>
<name>A0A367ZUH4_9BACT</name>